<reference evidence="2 3" key="1">
    <citation type="submission" date="2019-06" db="EMBL/GenBank/DDBJ databases">
        <title>Draft genome sequence of the filamentous fungus Phialemoniopsis curvata isolated from diesel fuel.</title>
        <authorList>
            <person name="Varaljay V.A."/>
            <person name="Lyon W.J."/>
            <person name="Crouch A.L."/>
            <person name="Drake C.E."/>
            <person name="Hollomon J.M."/>
            <person name="Nadeau L.J."/>
            <person name="Nunn H.S."/>
            <person name="Stevenson B.S."/>
            <person name="Bojanowski C.L."/>
            <person name="Crookes-Goodson W.J."/>
        </authorList>
    </citation>
    <scope>NUCLEOTIDE SEQUENCE [LARGE SCALE GENOMIC DNA]</scope>
    <source>
        <strain evidence="2 3">D216</strain>
    </source>
</reference>
<keyword evidence="3" id="KW-1185">Reference proteome</keyword>
<dbReference type="RefSeq" id="XP_030992472.1">
    <property type="nucleotide sequence ID" value="XM_031143172.1"/>
</dbReference>
<dbReference type="GO" id="GO:0005634">
    <property type="term" value="C:nucleus"/>
    <property type="evidence" value="ECO:0007669"/>
    <property type="project" value="TreeGrafter"/>
</dbReference>
<accession>A0A507B0V6</accession>
<dbReference type="InterPro" id="IPR050600">
    <property type="entry name" value="SETD3_SETD6_MTase"/>
</dbReference>
<dbReference type="OrthoDB" id="441812at2759"/>
<dbReference type="PROSITE" id="PS50280">
    <property type="entry name" value="SET"/>
    <property type="match status" value="1"/>
</dbReference>
<name>A0A507B0V6_9PEZI</name>
<dbReference type="PANTHER" id="PTHR13271">
    <property type="entry name" value="UNCHARACTERIZED PUTATIVE METHYLTRANSFERASE"/>
    <property type="match status" value="1"/>
</dbReference>
<dbReference type="Proteomes" id="UP000319257">
    <property type="component" value="Unassembled WGS sequence"/>
</dbReference>
<dbReference type="GeneID" id="41975777"/>
<dbReference type="Gene3D" id="3.90.1410.10">
    <property type="entry name" value="set domain protein methyltransferase, domain 1"/>
    <property type="match status" value="1"/>
</dbReference>
<evidence type="ECO:0000313" key="3">
    <source>
        <dbReference type="Proteomes" id="UP000319257"/>
    </source>
</evidence>
<dbReference type="InterPro" id="IPR001214">
    <property type="entry name" value="SET_dom"/>
</dbReference>
<dbReference type="Pfam" id="PF00856">
    <property type="entry name" value="SET"/>
    <property type="match status" value="1"/>
</dbReference>
<comment type="caution">
    <text evidence="2">The sequence shown here is derived from an EMBL/GenBank/DDBJ whole genome shotgun (WGS) entry which is preliminary data.</text>
</comment>
<protein>
    <recommendedName>
        <fullName evidence="1">SET domain-containing protein</fullName>
    </recommendedName>
</protein>
<evidence type="ECO:0000259" key="1">
    <source>
        <dbReference type="PROSITE" id="PS50280"/>
    </source>
</evidence>
<dbReference type="GO" id="GO:0016279">
    <property type="term" value="F:protein-lysine N-methyltransferase activity"/>
    <property type="evidence" value="ECO:0007669"/>
    <property type="project" value="TreeGrafter"/>
</dbReference>
<dbReference type="InterPro" id="IPR046341">
    <property type="entry name" value="SET_dom_sf"/>
</dbReference>
<dbReference type="PANTHER" id="PTHR13271:SF76">
    <property type="entry name" value="SET DOMAIN-CONTAINING PROTEIN 8"/>
    <property type="match status" value="1"/>
</dbReference>
<dbReference type="SUPFAM" id="SSF82199">
    <property type="entry name" value="SET domain"/>
    <property type="match status" value="1"/>
</dbReference>
<sequence>MSRPQLSIDSLPAWAHLNEVSFFDVHVASTDGSGLGLVALRELATTEQTFDIPALLRIPHYVVLNAAAVEEYAKQDRDFRLLIDAAGHQVNINPLSFIKADLIISADLLYKSSRGDILIFLLVHLILGTQPDATAAGLPGPWTEYIKFLPDQVPLPTVWTEDERLLLQGTSLEHAVQAKLLILEQEFDRLRETSSDIPCWQARLWDTRAAQLKDWRLVDAWYRSRCLELPLSGEAMVPCLDMANHSSTPNAYYEEKSQGEVTLLLRPSQSVRSGDEITISYGEQKSAAEMLFSYGFIDRDSVSRSLVLPLDPFDDDPLAKAKTHLFGEKPTVRVAIVGGDLRWESPFAYLMCVNEEDGLAFRVLQDTDGNRQLKLFWQHEDVTNSARSFDKLTKAHRLSALFELRVVTVVEELLGSQLARLQVQGAAPLSSVDPDASQGATGSIREECHRQAALLRELEAGILSRALEELEEQVSDNACLPVASALIGPTPQGANGSLFFLSPPHIIFPGLPRRLISTNMECACVDVCGCGGLARRRRKQQVQMTFADSTSLTYDLRLSQKSQLLADDNVVAYLGSMEATESGLAPEGASNEDDDFS</sequence>
<dbReference type="AlphaFoldDB" id="A0A507B0V6"/>
<evidence type="ECO:0000313" key="2">
    <source>
        <dbReference type="EMBL" id="TPX10761.1"/>
    </source>
</evidence>
<feature type="domain" description="SET" evidence="1">
    <location>
        <begin position="23"/>
        <end position="282"/>
    </location>
</feature>
<proteinExistence type="predicted"/>
<dbReference type="InParanoid" id="A0A507B0V6"/>
<organism evidence="2 3">
    <name type="scientific">Thyridium curvatum</name>
    <dbReference type="NCBI Taxonomy" id="1093900"/>
    <lineage>
        <taxon>Eukaryota</taxon>
        <taxon>Fungi</taxon>
        <taxon>Dikarya</taxon>
        <taxon>Ascomycota</taxon>
        <taxon>Pezizomycotina</taxon>
        <taxon>Sordariomycetes</taxon>
        <taxon>Sordariomycetidae</taxon>
        <taxon>Thyridiales</taxon>
        <taxon>Thyridiaceae</taxon>
        <taxon>Thyridium</taxon>
    </lineage>
</organism>
<dbReference type="EMBL" id="SKBQ01000054">
    <property type="protein sequence ID" value="TPX10761.1"/>
    <property type="molecule type" value="Genomic_DNA"/>
</dbReference>
<dbReference type="CDD" id="cd10527">
    <property type="entry name" value="SET_LSMT"/>
    <property type="match status" value="1"/>
</dbReference>
<dbReference type="STRING" id="1093900.A0A507B0V6"/>
<gene>
    <name evidence="2" type="ORF">E0L32_008330</name>
</gene>